<dbReference type="Pfam" id="PF12248">
    <property type="entry name" value="Methyltransf_FA"/>
    <property type="match status" value="1"/>
</dbReference>
<dbReference type="Pfam" id="PF07678">
    <property type="entry name" value="TED_complement"/>
    <property type="match status" value="1"/>
</dbReference>
<dbReference type="InterPro" id="IPR019742">
    <property type="entry name" value="MacrogloblnA2_CS"/>
</dbReference>
<keyword evidence="1" id="KW-1015">Disulfide bond</keyword>
<dbReference type="Proteomes" id="UP001176940">
    <property type="component" value="Unassembled WGS sequence"/>
</dbReference>
<dbReference type="InterPro" id="IPR022041">
    <property type="entry name" value="Methyltransf_FA"/>
</dbReference>
<dbReference type="PANTHER" id="PTHR11412">
    <property type="entry name" value="MACROGLOBULIN / COMPLEMENT"/>
    <property type="match status" value="1"/>
</dbReference>
<evidence type="ECO:0000259" key="2">
    <source>
        <dbReference type="Pfam" id="PF07678"/>
    </source>
</evidence>
<dbReference type="SUPFAM" id="SSF48239">
    <property type="entry name" value="Terpenoid cyclases/Protein prenyltransferases"/>
    <property type="match status" value="1"/>
</dbReference>
<dbReference type="InterPro" id="IPR050473">
    <property type="entry name" value="A2M/Complement_sys"/>
</dbReference>
<dbReference type="SMART" id="SM01419">
    <property type="entry name" value="Thiol-ester_cl"/>
    <property type="match status" value="1"/>
</dbReference>
<evidence type="ECO:0000313" key="5">
    <source>
        <dbReference type="Proteomes" id="UP001176940"/>
    </source>
</evidence>
<dbReference type="EMBL" id="CAUEEQ010025425">
    <property type="protein sequence ID" value="CAJ0946489.1"/>
    <property type="molecule type" value="Genomic_DNA"/>
</dbReference>
<name>A0ABN9LNL4_9NEOB</name>
<dbReference type="PROSITE" id="PS00477">
    <property type="entry name" value="ALPHA_2_MACROGLOBULIN"/>
    <property type="match status" value="1"/>
</dbReference>
<accession>A0ABN9LNL4</accession>
<comment type="caution">
    <text evidence="4">The sequence shown here is derived from an EMBL/GenBank/DDBJ whole genome shotgun (WGS) entry which is preliminary data.</text>
</comment>
<evidence type="ECO:0000256" key="1">
    <source>
        <dbReference type="ARBA" id="ARBA00023157"/>
    </source>
</evidence>
<proteinExistence type="predicted"/>
<evidence type="ECO:0000313" key="4">
    <source>
        <dbReference type="EMBL" id="CAJ0946489.1"/>
    </source>
</evidence>
<gene>
    <name evidence="4" type="ORF">RIMI_LOCUS11311458</name>
</gene>
<keyword evidence="5" id="KW-1185">Reference proteome</keyword>
<dbReference type="InterPro" id="IPR008930">
    <property type="entry name" value="Terpenoid_cyclase/PrenylTrfase"/>
</dbReference>
<dbReference type="Gene3D" id="1.50.10.20">
    <property type="match status" value="1"/>
</dbReference>
<protein>
    <submittedName>
        <fullName evidence="4">Uncharacterized protein</fullName>
    </submittedName>
</protein>
<organism evidence="4 5">
    <name type="scientific">Ranitomeya imitator</name>
    <name type="common">mimic poison frog</name>
    <dbReference type="NCBI Taxonomy" id="111125"/>
    <lineage>
        <taxon>Eukaryota</taxon>
        <taxon>Metazoa</taxon>
        <taxon>Chordata</taxon>
        <taxon>Craniata</taxon>
        <taxon>Vertebrata</taxon>
        <taxon>Euteleostomi</taxon>
        <taxon>Amphibia</taxon>
        <taxon>Batrachia</taxon>
        <taxon>Anura</taxon>
        <taxon>Neobatrachia</taxon>
        <taxon>Hyloidea</taxon>
        <taxon>Dendrobatidae</taxon>
        <taxon>Dendrobatinae</taxon>
        <taxon>Ranitomeya</taxon>
    </lineage>
</organism>
<dbReference type="InterPro" id="IPR047565">
    <property type="entry name" value="Alpha-macroglob_thiol-ester_cl"/>
</dbReference>
<dbReference type="InterPro" id="IPR011626">
    <property type="entry name" value="Alpha-macroglobulin_TED"/>
</dbReference>
<sequence length="269" mass="29383">MGEPVSGVSTPAILSWDEFRAFWISWKNGLIQVGHGTKGSNDSVIVEWEAGKQPEVKFIGFSTGWGSMGEFKIWRKEETDENHNEAFTLGIPHNVIPGSERATASIIGDVMGPTVSNLDNLLRLPFGCGEQNMIHFAPNVFVLKYLQKTKQLCPEVEDEAVDYLVQGQNVPYILEYKPRFSAQIFGLKVPLSAYTRVMIGGGVGRGGGERTVAYSPIPGALGAPPARPMVFGAATLPLFSDHVGPLIKVMNMDSTPIGVEPHIHSYNER</sequence>
<dbReference type="PANTHER" id="PTHR11412:SF139">
    <property type="entry name" value="C3 AND PZP-LIKE ALPHA-2-MACROGLOBULIN DOMAIN-CONTAINING PROTEIN 8"/>
    <property type="match status" value="1"/>
</dbReference>
<feature type="domain" description="Alpha-macroglobulin-like TED" evidence="2">
    <location>
        <begin position="105"/>
        <end position="169"/>
    </location>
</feature>
<evidence type="ECO:0000259" key="3">
    <source>
        <dbReference type="Pfam" id="PF12248"/>
    </source>
</evidence>
<reference evidence="4" key="1">
    <citation type="submission" date="2023-07" db="EMBL/GenBank/DDBJ databases">
        <authorList>
            <person name="Stuckert A."/>
        </authorList>
    </citation>
    <scope>NUCLEOTIDE SEQUENCE</scope>
</reference>
<feature type="domain" description="Farnesoic acid O-methyl transferase" evidence="3">
    <location>
        <begin position="4"/>
        <end position="76"/>
    </location>
</feature>